<proteinExistence type="predicted"/>
<accession>A0A2G8K2C7</accession>
<dbReference type="GO" id="GO:0016567">
    <property type="term" value="P:protein ubiquitination"/>
    <property type="evidence" value="ECO:0007669"/>
    <property type="project" value="InterPro"/>
</dbReference>
<dbReference type="PANTHER" id="PTHR14843:SF2">
    <property type="entry name" value="DEUBIQUITINATING PROTEIN VCPIP1"/>
    <property type="match status" value="1"/>
</dbReference>
<dbReference type="Proteomes" id="UP000230750">
    <property type="component" value="Unassembled WGS sequence"/>
</dbReference>
<keyword evidence="2" id="KW-1185">Reference proteome</keyword>
<gene>
    <name evidence="1" type="ORF">BSL78_20994</name>
</gene>
<dbReference type="GO" id="GO:0035871">
    <property type="term" value="P:protein K11-linked deubiquitination"/>
    <property type="evidence" value="ECO:0007669"/>
    <property type="project" value="TreeGrafter"/>
</dbReference>
<dbReference type="PANTHER" id="PTHR14843">
    <property type="entry name" value="DEUBIQUITINATING PROTEIN VCIP135"/>
    <property type="match status" value="1"/>
</dbReference>
<protein>
    <submittedName>
        <fullName evidence="1">Uncharacterized protein</fullName>
    </submittedName>
</protein>
<comment type="caution">
    <text evidence="1">The sequence shown here is derived from an EMBL/GenBank/DDBJ whole genome shotgun (WGS) entry which is preliminary data.</text>
</comment>
<dbReference type="GO" id="GO:0004843">
    <property type="term" value="F:cysteine-type deubiquitinase activity"/>
    <property type="evidence" value="ECO:0007669"/>
    <property type="project" value="InterPro"/>
</dbReference>
<dbReference type="GO" id="GO:0071108">
    <property type="term" value="P:protein K48-linked deubiquitination"/>
    <property type="evidence" value="ECO:0007669"/>
    <property type="project" value="TreeGrafter"/>
</dbReference>
<dbReference type="GO" id="GO:0016320">
    <property type="term" value="P:endoplasmic reticulum membrane fusion"/>
    <property type="evidence" value="ECO:0007669"/>
    <property type="project" value="TreeGrafter"/>
</dbReference>
<dbReference type="InterPro" id="IPR039087">
    <property type="entry name" value="VCPIP1"/>
</dbReference>
<dbReference type="EMBL" id="MRZV01000957">
    <property type="protein sequence ID" value="PIK42158.1"/>
    <property type="molecule type" value="Genomic_DNA"/>
</dbReference>
<name>A0A2G8K2C7_STIJA</name>
<dbReference type="OrthoDB" id="10012024at2759"/>
<evidence type="ECO:0000313" key="1">
    <source>
        <dbReference type="EMBL" id="PIK42158.1"/>
    </source>
</evidence>
<dbReference type="GO" id="GO:0090168">
    <property type="term" value="P:Golgi reassembly"/>
    <property type="evidence" value="ECO:0007669"/>
    <property type="project" value="TreeGrafter"/>
</dbReference>
<sequence length="138" mass="15170">MHFAGRLFVHCCHLKREIKVKEEVYPCGTDFPSTSSGFSSGSQGGVGSIGGPLKGQDGWSKDSTMQEIKWTIARLQENAGDDLEIQLTSQTLIANLKKMTFWEHVRALPSLFDNGGLFYEIVSRDLGLKDGITACCRA</sequence>
<reference evidence="1 2" key="1">
    <citation type="journal article" date="2017" name="PLoS Biol.">
        <title>The sea cucumber genome provides insights into morphological evolution and visceral regeneration.</title>
        <authorList>
            <person name="Zhang X."/>
            <person name="Sun L."/>
            <person name="Yuan J."/>
            <person name="Sun Y."/>
            <person name="Gao Y."/>
            <person name="Zhang L."/>
            <person name="Li S."/>
            <person name="Dai H."/>
            <person name="Hamel J.F."/>
            <person name="Liu C."/>
            <person name="Yu Y."/>
            <person name="Liu S."/>
            <person name="Lin W."/>
            <person name="Guo K."/>
            <person name="Jin S."/>
            <person name="Xu P."/>
            <person name="Storey K.B."/>
            <person name="Huan P."/>
            <person name="Zhang T."/>
            <person name="Zhou Y."/>
            <person name="Zhang J."/>
            <person name="Lin C."/>
            <person name="Li X."/>
            <person name="Xing L."/>
            <person name="Huo D."/>
            <person name="Sun M."/>
            <person name="Wang L."/>
            <person name="Mercier A."/>
            <person name="Li F."/>
            <person name="Yang H."/>
            <person name="Xiang J."/>
        </authorList>
    </citation>
    <scope>NUCLEOTIDE SEQUENCE [LARGE SCALE GENOMIC DNA]</scope>
    <source>
        <strain evidence="1">Shaxun</strain>
        <tissue evidence="1">Muscle</tissue>
    </source>
</reference>
<dbReference type="AlphaFoldDB" id="A0A2G8K2C7"/>
<organism evidence="1 2">
    <name type="scientific">Stichopus japonicus</name>
    <name type="common">Sea cucumber</name>
    <dbReference type="NCBI Taxonomy" id="307972"/>
    <lineage>
        <taxon>Eukaryota</taxon>
        <taxon>Metazoa</taxon>
        <taxon>Echinodermata</taxon>
        <taxon>Eleutherozoa</taxon>
        <taxon>Echinozoa</taxon>
        <taxon>Holothuroidea</taxon>
        <taxon>Aspidochirotacea</taxon>
        <taxon>Aspidochirotida</taxon>
        <taxon>Stichopodidae</taxon>
        <taxon>Apostichopus</taxon>
    </lineage>
</organism>
<evidence type="ECO:0000313" key="2">
    <source>
        <dbReference type="Proteomes" id="UP000230750"/>
    </source>
</evidence>